<feature type="binding site" evidence="4">
    <location>
        <position position="82"/>
    </location>
    <ligand>
        <name>3-dehydroquinate</name>
        <dbReference type="ChEBI" id="CHEBI:32364"/>
    </ligand>
</feature>
<feature type="active site" description="Proton donor/acceptor" evidence="4">
    <location>
        <position position="143"/>
    </location>
</feature>
<comment type="pathway">
    <text evidence="4">Metabolic intermediate biosynthesis; chorismate biosynthesis; chorismate from D-erythrose 4-phosphate and phosphoenolpyruvate: step 3/7.</text>
</comment>
<comment type="caution">
    <text evidence="4">Lacks conserved residue(s) required for the propagation of feature annotation.</text>
</comment>
<evidence type="ECO:0000256" key="2">
    <source>
        <dbReference type="ARBA" id="ARBA00023239"/>
    </source>
</evidence>
<feature type="binding site" evidence="4">
    <location>
        <position position="213"/>
    </location>
    <ligand>
        <name>3-dehydroquinate</name>
        <dbReference type="ChEBI" id="CHEBI:32364"/>
    </ligand>
</feature>
<dbReference type="RefSeq" id="WP_158349918.1">
    <property type="nucleotide sequence ID" value="NZ_JAHQCX010000002.1"/>
</dbReference>
<dbReference type="NCBIfam" id="TIGR01093">
    <property type="entry name" value="aroD"/>
    <property type="match status" value="1"/>
</dbReference>
<dbReference type="CDD" id="cd00502">
    <property type="entry name" value="DHQase_I"/>
    <property type="match status" value="1"/>
</dbReference>
<dbReference type="Proteomes" id="UP001314681">
    <property type="component" value="Unassembled WGS sequence"/>
</dbReference>
<dbReference type="GO" id="GO:0003855">
    <property type="term" value="F:3-dehydroquinate dehydratase activity"/>
    <property type="evidence" value="ECO:0007669"/>
    <property type="project" value="UniProtKB-EC"/>
</dbReference>
<dbReference type="PANTHER" id="PTHR43699:SF1">
    <property type="entry name" value="3-DEHYDROQUINATE DEHYDRATASE"/>
    <property type="match status" value="1"/>
</dbReference>
<feature type="binding site" evidence="4">
    <location>
        <position position="236"/>
    </location>
    <ligand>
        <name>3-dehydroquinate</name>
        <dbReference type="ChEBI" id="CHEBI:32364"/>
    </ligand>
</feature>
<keyword evidence="6" id="KW-1185">Reference proteome</keyword>
<evidence type="ECO:0000256" key="1">
    <source>
        <dbReference type="ARBA" id="ARBA00001864"/>
    </source>
</evidence>
<reference evidence="5 6" key="1">
    <citation type="submission" date="2021-06" db="EMBL/GenBank/DDBJ databases">
        <title>Description of novel taxa of the family Lachnospiraceae.</title>
        <authorList>
            <person name="Chaplin A.V."/>
            <person name="Sokolova S.R."/>
            <person name="Pikina A.P."/>
            <person name="Korzhanova M."/>
            <person name="Belova V."/>
            <person name="Korostin D."/>
            <person name="Efimov B.A."/>
        </authorList>
    </citation>
    <scope>NUCLEOTIDE SEQUENCE [LARGE SCALE GENOMIC DNA]</scope>
    <source>
        <strain evidence="5 6">ASD4241</strain>
    </source>
</reference>
<evidence type="ECO:0000313" key="5">
    <source>
        <dbReference type="EMBL" id="MBU9725295.1"/>
    </source>
</evidence>
<feature type="binding site" evidence="4">
    <location>
        <position position="232"/>
    </location>
    <ligand>
        <name>3-dehydroquinate</name>
        <dbReference type="ChEBI" id="CHEBI:32364"/>
    </ligand>
</feature>
<keyword evidence="2 4" id="KW-0456">Lyase</keyword>
<protein>
    <recommendedName>
        <fullName evidence="4">3-dehydroquinate dehydratase</fullName>
        <shortName evidence="4">3-dehydroquinase</shortName>
        <ecNumber evidence="4">4.2.1.10</ecNumber>
    </recommendedName>
    <alternativeName>
        <fullName evidence="4">Type I DHQase</fullName>
    </alternativeName>
    <alternativeName>
        <fullName evidence="4">Type I dehydroquinase</fullName>
        <shortName evidence="4">DHQ1</shortName>
    </alternativeName>
</protein>
<feature type="active site" description="Schiff-base intermediate with substrate" evidence="4">
    <location>
        <position position="170"/>
    </location>
</feature>
<evidence type="ECO:0000256" key="3">
    <source>
        <dbReference type="ARBA" id="ARBA00023270"/>
    </source>
</evidence>
<organism evidence="5 6">
    <name type="scientific">Diplocloster modestus</name>
    <dbReference type="NCBI Taxonomy" id="2850322"/>
    <lineage>
        <taxon>Bacteria</taxon>
        <taxon>Bacillati</taxon>
        <taxon>Bacillota</taxon>
        <taxon>Clostridia</taxon>
        <taxon>Lachnospirales</taxon>
        <taxon>Lachnospiraceae</taxon>
        <taxon>Diplocloster</taxon>
    </lineage>
</organism>
<dbReference type="InterPro" id="IPR013785">
    <property type="entry name" value="Aldolase_TIM"/>
</dbReference>
<dbReference type="InterPro" id="IPR001381">
    <property type="entry name" value="DHquinase_I"/>
</dbReference>
<keyword evidence="3 4" id="KW-0704">Schiff base</keyword>
<evidence type="ECO:0000313" key="6">
    <source>
        <dbReference type="Proteomes" id="UP001314681"/>
    </source>
</evidence>
<dbReference type="InterPro" id="IPR050146">
    <property type="entry name" value="Type-I_3-dehydroquinase"/>
</dbReference>
<comment type="similarity">
    <text evidence="4">Belongs to the type-I 3-dehydroquinase family.</text>
</comment>
<keyword evidence="4" id="KW-0028">Amino-acid biosynthesis</keyword>
<dbReference type="Pfam" id="PF01487">
    <property type="entry name" value="DHquinase_I"/>
    <property type="match status" value="1"/>
</dbReference>
<comment type="caution">
    <text evidence="5">The sequence shown here is derived from an EMBL/GenBank/DDBJ whole genome shotgun (WGS) entry which is preliminary data.</text>
</comment>
<sequence length="256" mass="28139">MNPVIVRNVKIGEGIPKICVPVAGTTEKEILTQAEELSGLPVDIVEWRADWFTDVFVFERVNEVLVKLRKAAGDLPLLFTFRTAMEGGEKAVAAADYTELVIRAVRTGLIDLVDIEFFTVGEDMEKCLETAHKADVKVIASSHDFQGTPSKEDMISRLRRMQEAGADILKLAVMPRSRRDVLALLDATQEMVTRYADRPVITMSMGGTGLISRLCGEEFGSSVTFGAAKQASAPGQIPVLELEPILKTIHENIHTK</sequence>
<evidence type="ECO:0000256" key="4">
    <source>
        <dbReference type="HAMAP-Rule" id="MF_00214"/>
    </source>
</evidence>
<name>A0ABS6K482_9FIRM</name>
<feature type="binding site" evidence="4">
    <location>
        <begin position="46"/>
        <end position="48"/>
    </location>
    <ligand>
        <name>3-dehydroquinate</name>
        <dbReference type="ChEBI" id="CHEBI:32364"/>
    </ligand>
</feature>
<dbReference type="EC" id="4.2.1.10" evidence="4"/>
<dbReference type="SUPFAM" id="SSF51569">
    <property type="entry name" value="Aldolase"/>
    <property type="match status" value="1"/>
</dbReference>
<dbReference type="PANTHER" id="PTHR43699">
    <property type="entry name" value="3-DEHYDROQUINATE DEHYDRATASE"/>
    <property type="match status" value="1"/>
</dbReference>
<comment type="function">
    <text evidence="4">Involved in the third step of the chorismate pathway, which leads to the biosynthesis of aromatic amino acids. Catalyzes the cis-dehydration of 3-dehydroquinate (DHQ) and introduces the first double bond of the aromatic ring to yield 3-dehydroshikimate.</text>
</comment>
<comment type="subunit">
    <text evidence="4">Homodimer.</text>
</comment>
<comment type="catalytic activity">
    <reaction evidence="1 4">
        <text>3-dehydroquinate = 3-dehydroshikimate + H2O</text>
        <dbReference type="Rhea" id="RHEA:21096"/>
        <dbReference type="ChEBI" id="CHEBI:15377"/>
        <dbReference type="ChEBI" id="CHEBI:16630"/>
        <dbReference type="ChEBI" id="CHEBI:32364"/>
        <dbReference type="EC" id="4.2.1.10"/>
    </reaction>
</comment>
<proteinExistence type="inferred from homology"/>
<dbReference type="Gene3D" id="3.20.20.70">
    <property type="entry name" value="Aldolase class I"/>
    <property type="match status" value="1"/>
</dbReference>
<gene>
    <name evidence="4 5" type="primary">aroD</name>
    <name evidence="5" type="ORF">KTH90_04620</name>
</gene>
<accession>A0ABS6K482</accession>
<dbReference type="EMBL" id="JAHQCX010000002">
    <property type="protein sequence ID" value="MBU9725295.1"/>
    <property type="molecule type" value="Genomic_DNA"/>
</dbReference>
<dbReference type="HAMAP" id="MF_00214">
    <property type="entry name" value="AroD"/>
    <property type="match status" value="1"/>
</dbReference>
<keyword evidence="4" id="KW-0057">Aromatic amino acid biosynthesis</keyword>